<keyword evidence="4 5" id="KW-0472">Membrane</keyword>
<feature type="transmembrane region" description="Helical" evidence="5">
    <location>
        <begin position="94"/>
        <end position="117"/>
    </location>
</feature>
<dbReference type="Pfam" id="PF02361">
    <property type="entry name" value="CbiQ"/>
    <property type="match status" value="1"/>
</dbReference>
<proteinExistence type="predicted"/>
<evidence type="ECO:0000313" key="6">
    <source>
        <dbReference type="EMBL" id="QNM07869.1"/>
    </source>
</evidence>
<sequence>MKGFGSYHPAVLFSYYILAVCFSMVSMHPVIIFASLAGGFLLYGAQKGWRKLISEMGFFLVLFVLMSLANPLFIHNGETVLFFMNDNPITLEAIIYGGVSSLMIVGVLLWCRCYGAILTTDKFLYLFGRLIPKLGLILSMAFRFIPLFRTQIRKINQAQKTMGMYASDSVTDKIGSGIRVFDSLVSWSMENSIDTADAMKARGYGLKGRTNFTLFRFRKRDGALLGVMGALAAVIFACFAVGGYDFFYYPYVAGLAWDTPSVLRYLPVIAFMAIPGIIEIKEKASWNYLKSKI</sequence>
<evidence type="ECO:0000313" key="7">
    <source>
        <dbReference type="Proteomes" id="UP000515860"/>
    </source>
</evidence>
<gene>
    <name evidence="6" type="ORF">H9Q79_13240</name>
</gene>
<evidence type="ECO:0000256" key="2">
    <source>
        <dbReference type="ARBA" id="ARBA00022692"/>
    </source>
</evidence>
<evidence type="ECO:0000256" key="3">
    <source>
        <dbReference type="ARBA" id="ARBA00022989"/>
    </source>
</evidence>
<dbReference type="Proteomes" id="UP000515860">
    <property type="component" value="Chromosome"/>
</dbReference>
<organism evidence="6 7">
    <name type="scientific">Wansuia hejianensis</name>
    <dbReference type="NCBI Taxonomy" id="2763667"/>
    <lineage>
        <taxon>Bacteria</taxon>
        <taxon>Bacillati</taxon>
        <taxon>Bacillota</taxon>
        <taxon>Clostridia</taxon>
        <taxon>Lachnospirales</taxon>
        <taxon>Lachnospiraceae</taxon>
        <taxon>Wansuia</taxon>
    </lineage>
</organism>
<keyword evidence="3 5" id="KW-1133">Transmembrane helix</keyword>
<reference evidence="6 7" key="1">
    <citation type="submission" date="2020-08" db="EMBL/GenBank/DDBJ databases">
        <authorList>
            <person name="Liu C."/>
            <person name="Sun Q."/>
        </authorList>
    </citation>
    <scope>NUCLEOTIDE SEQUENCE [LARGE SCALE GENOMIC DNA]</scope>
    <source>
        <strain evidence="6 7">NSJ-29</strain>
    </source>
</reference>
<feature type="transmembrane region" description="Helical" evidence="5">
    <location>
        <begin position="56"/>
        <end position="74"/>
    </location>
</feature>
<accession>A0A7G9GAN7</accession>
<comment type="subcellular location">
    <subcellularLocation>
        <location evidence="1">Membrane</location>
        <topology evidence="1">Multi-pass membrane protein</topology>
    </subcellularLocation>
</comment>
<keyword evidence="7" id="KW-1185">Reference proteome</keyword>
<dbReference type="AlphaFoldDB" id="A0A7G9GAN7"/>
<dbReference type="RefSeq" id="WP_118646617.1">
    <property type="nucleotide sequence ID" value="NZ_CP060635.1"/>
</dbReference>
<evidence type="ECO:0000256" key="5">
    <source>
        <dbReference type="SAM" id="Phobius"/>
    </source>
</evidence>
<dbReference type="GO" id="GO:0005886">
    <property type="term" value="C:plasma membrane"/>
    <property type="evidence" value="ECO:0007669"/>
    <property type="project" value="UniProtKB-ARBA"/>
</dbReference>
<dbReference type="EMBL" id="CP060635">
    <property type="protein sequence ID" value="QNM07869.1"/>
    <property type="molecule type" value="Genomic_DNA"/>
</dbReference>
<dbReference type="CDD" id="cd16914">
    <property type="entry name" value="EcfT"/>
    <property type="match status" value="1"/>
</dbReference>
<feature type="transmembrane region" description="Helical" evidence="5">
    <location>
        <begin position="12"/>
        <end position="36"/>
    </location>
</feature>
<feature type="transmembrane region" description="Helical" evidence="5">
    <location>
        <begin position="262"/>
        <end position="280"/>
    </location>
</feature>
<dbReference type="InterPro" id="IPR003339">
    <property type="entry name" value="ABC/ECF_trnsptr_transmembrane"/>
</dbReference>
<keyword evidence="2 5" id="KW-0812">Transmembrane</keyword>
<name>A0A7G9GAN7_9FIRM</name>
<protein>
    <submittedName>
        <fullName evidence="6">Energy-coupling factor transporter transmembrane protein EcfT</fullName>
    </submittedName>
</protein>
<evidence type="ECO:0000256" key="4">
    <source>
        <dbReference type="ARBA" id="ARBA00023136"/>
    </source>
</evidence>
<evidence type="ECO:0000256" key="1">
    <source>
        <dbReference type="ARBA" id="ARBA00004141"/>
    </source>
</evidence>
<dbReference type="KEGG" id="whj:H9Q79_13240"/>
<feature type="transmembrane region" description="Helical" evidence="5">
    <location>
        <begin position="222"/>
        <end position="242"/>
    </location>
</feature>